<reference evidence="2 3" key="1">
    <citation type="submission" date="2019-09" db="EMBL/GenBank/DDBJ databases">
        <title>Draft genome of the ectomycorrhizal ascomycete Sphaerosporella brunnea.</title>
        <authorList>
            <consortium name="DOE Joint Genome Institute"/>
            <person name="Benucci G.M."/>
            <person name="Marozzi G."/>
            <person name="Antonielli L."/>
            <person name="Sanchez S."/>
            <person name="Marco P."/>
            <person name="Wang X."/>
            <person name="Falini L.B."/>
            <person name="Barry K."/>
            <person name="Haridas S."/>
            <person name="Lipzen A."/>
            <person name="Labutti K."/>
            <person name="Grigoriev I.V."/>
            <person name="Murat C."/>
            <person name="Martin F."/>
            <person name="Albertini E."/>
            <person name="Donnini D."/>
            <person name="Bonito G."/>
        </authorList>
    </citation>
    <scope>NUCLEOTIDE SEQUENCE [LARGE SCALE GENOMIC DNA]</scope>
    <source>
        <strain evidence="2 3">Sb_GMNB300</strain>
    </source>
</reference>
<proteinExistence type="predicted"/>
<accession>A0A5J5EME7</accession>
<name>A0A5J5EME7_9PEZI</name>
<evidence type="ECO:0000313" key="2">
    <source>
        <dbReference type="EMBL" id="KAA8896229.1"/>
    </source>
</evidence>
<dbReference type="Proteomes" id="UP000326924">
    <property type="component" value="Unassembled WGS sequence"/>
</dbReference>
<evidence type="ECO:0000313" key="3">
    <source>
        <dbReference type="Proteomes" id="UP000326924"/>
    </source>
</evidence>
<comment type="caution">
    <text evidence="2">The sequence shown here is derived from an EMBL/GenBank/DDBJ whole genome shotgun (WGS) entry which is preliminary data.</text>
</comment>
<evidence type="ECO:0000256" key="1">
    <source>
        <dbReference type="SAM" id="MobiDB-lite"/>
    </source>
</evidence>
<keyword evidence="3" id="KW-1185">Reference proteome</keyword>
<organism evidence="2 3">
    <name type="scientific">Sphaerosporella brunnea</name>
    <dbReference type="NCBI Taxonomy" id="1250544"/>
    <lineage>
        <taxon>Eukaryota</taxon>
        <taxon>Fungi</taxon>
        <taxon>Dikarya</taxon>
        <taxon>Ascomycota</taxon>
        <taxon>Pezizomycotina</taxon>
        <taxon>Pezizomycetes</taxon>
        <taxon>Pezizales</taxon>
        <taxon>Pyronemataceae</taxon>
        <taxon>Sphaerosporella</taxon>
    </lineage>
</organism>
<protein>
    <submittedName>
        <fullName evidence="2">Uncharacterized protein</fullName>
    </submittedName>
</protein>
<dbReference type="EMBL" id="VXIS01000221">
    <property type="protein sequence ID" value="KAA8896229.1"/>
    <property type="molecule type" value="Genomic_DNA"/>
</dbReference>
<dbReference type="AlphaFoldDB" id="A0A5J5EME7"/>
<gene>
    <name evidence="2" type="ORF">FN846DRAFT_893452</name>
</gene>
<feature type="region of interest" description="Disordered" evidence="1">
    <location>
        <begin position="115"/>
        <end position="137"/>
    </location>
</feature>
<sequence>MCSPDSAWWPPPNNRYRFGTQMWATGIRSQKHHGNQELRPLPYNPVLELPEELQAVETDDDERAGGGISQDEYDARRVGGCPRNWKLKKSMTMNVLVVNPICPLLALQIHKKTMTRPGPRYAAPPTGPGNDRHTCGQ</sequence>
<dbReference type="InParanoid" id="A0A5J5EME7"/>